<evidence type="ECO:0000256" key="1">
    <source>
        <dbReference type="ARBA" id="ARBA00006987"/>
    </source>
</evidence>
<dbReference type="Gene3D" id="3.40.190.10">
    <property type="entry name" value="Periplasmic binding protein-like II"/>
    <property type="match status" value="1"/>
</dbReference>
<keyword evidence="2" id="KW-0675">Receptor</keyword>
<dbReference type="SUPFAM" id="SSF53850">
    <property type="entry name" value="Periplasmic binding protein-like II"/>
    <property type="match status" value="1"/>
</dbReference>
<dbReference type="PANTHER" id="PTHR42928:SF5">
    <property type="entry name" value="BLR1237 PROTEIN"/>
    <property type="match status" value="1"/>
</dbReference>
<keyword evidence="3" id="KW-1185">Reference proteome</keyword>
<dbReference type="Gene3D" id="3.40.190.150">
    <property type="entry name" value="Bordetella uptake gene, domain 1"/>
    <property type="match status" value="1"/>
</dbReference>
<dbReference type="PIRSF" id="PIRSF017082">
    <property type="entry name" value="YflP"/>
    <property type="match status" value="1"/>
</dbReference>
<gene>
    <name evidence="2" type="ORF">SAMN04487779_1002470</name>
</gene>
<dbReference type="STRING" id="938405.SAMN02927895_02197"/>
<protein>
    <submittedName>
        <fullName evidence="2">Tripartite-type tricarboxylate transporter, receptor component TctC</fullName>
    </submittedName>
</protein>
<proteinExistence type="inferred from homology"/>
<dbReference type="AlphaFoldDB" id="A0A1G6PPI3"/>
<evidence type="ECO:0000313" key="3">
    <source>
        <dbReference type="Proteomes" id="UP000198925"/>
    </source>
</evidence>
<dbReference type="EMBL" id="FMZX01000002">
    <property type="protein sequence ID" value="SDC82073.1"/>
    <property type="molecule type" value="Genomic_DNA"/>
</dbReference>
<reference evidence="2 3" key="1">
    <citation type="submission" date="2016-10" db="EMBL/GenBank/DDBJ databases">
        <authorList>
            <person name="de Groot N.N."/>
        </authorList>
    </citation>
    <scope>NUCLEOTIDE SEQUENCE [LARGE SCALE GENOMIC DNA]</scope>
    <source>
        <strain evidence="2 3">CPCC 100156</strain>
    </source>
</reference>
<organism evidence="2 3">
    <name type="scientific">Belnapia rosea</name>
    <dbReference type="NCBI Taxonomy" id="938405"/>
    <lineage>
        <taxon>Bacteria</taxon>
        <taxon>Pseudomonadati</taxon>
        <taxon>Pseudomonadota</taxon>
        <taxon>Alphaproteobacteria</taxon>
        <taxon>Acetobacterales</taxon>
        <taxon>Roseomonadaceae</taxon>
        <taxon>Belnapia</taxon>
    </lineage>
</organism>
<sequence>MGATRRGLVLGGLALASPALGQGDWPQRPIRMVIPYPPGGASDIIARLMAPHLTASLGQTLVVENRPGANGFIAAELVARSAPDGYTLLMGNAGPNGMGPALYGSRTPFDPIADFTPVMAVSVVPQIMAVNPAVPVRSFPEFLVYAREQAGRLSYGSAGIGSAGHMAMELLKSLTGIQLTHLPYRGSAPSTADLIAGVIPVNFDTVPVLLPHVQSGRVRGIAVTSLQRVPEASELQAIAETVPGFETVSWGGVLAPAGTPAPVIARLNAAMREAMARPDVGGALARQGIQPQSGPPEAFGAYVAAEVRKWTEVVQRMGLRPE</sequence>
<dbReference type="Pfam" id="PF03401">
    <property type="entry name" value="TctC"/>
    <property type="match status" value="1"/>
</dbReference>
<dbReference type="OrthoDB" id="7250553at2"/>
<comment type="similarity">
    <text evidence="1">Belongs to the UPF0065 (bug) family.</text>
</comment>
<dbReference type="PANTHER" id="PTHR42928">
    <property type="entry name" value="TRICARBOXYLATE-BINDING PROTEIN"/>
    <property type="match status" value="1"/>
</dbReference>
<evidence type="ECO:0000313" key="2">
    <source>
        <dbReference type="EMBL" id="SDC82073.1"/>
    </source>
</evidence>
<dbReference type="InterPro" id="IPR005064">
    <property type="entry name" value="BUG"/>
</dbReference>
<dbReference type="Proteomes" id="UP000198925">
    <property type="component" value="Unassembled WGS sequence"/>
</dbReference>
<name>A0A1G6PPI3_9PROT</name>
<dbReference type="RefSeq" id="WP_090563439.1">
    <property type="nucleotide sequence ID" value="NZ_FMXZ01000004.1"/>
</dbReference>
<dbReference type="InterPro" id="IPR042100">
    <property type="entry name" value="Bug_dom1"/>
</dbReference>
<accession>A0A1G6PPI3</accession>
<dbReference type="CDD" id="cd13578">
    <property type="entry name" value="PBP2_Bug27"/>
    <property type="match status" value="1"/>
</dbReference>